<keyword evidence="1" id="KW-0343">GTPase activation</keyword>
<dbReference type="InterPro" id="IPR032675">
    <property type="entry name" value="LRR_dom_sf"/>
</dbReference>
<reference evidence="4" key="1">
    <citation type="submission" date="2023-06" db="EMBL/GenBank/DDBJ databases">
        <title>Survivors Of The Sea: Transcriptome response of Skeletonema marinoi to long-term dormancy.</title>
        <authorList>
            <person name="Pinder M.I.M."/>
            <person name="Kourtchenko O."/>
            <person name="Robertson E.K."/>
            <person name="Larsson T."/>
            <person name="Maumus F."/>
            <person name="Osuna-Cruz C.M."/>
            <person name="Vancaester E."/>
            <person name="Stenow R."/>
            <person name="Vandepoele K."/>
            <person name="Ploug H."/>
            <person name="Bruchert V."/>
            <person name="Godhe A."/>
            <person name="Topel M."/>
        </authorList>
    </citation>
    <scope>NUCLEOTIDE SEQUENCE</scope>
    <source>
        <strain evidence="4">R05AC</strain>
    </source>
</reference>
<dbReference type="InterPro" id="IPR006553">
    <property type="entry name" value="Leu-rich_rpt_Cys-con_subtyp"/>
</dbReference>
<comment type="caution">
    <text evidence="4">The sequence shown here is derived from an EMBL/GenBank/DDBJ whole genome shotgun (WGS) entry which is preliminary data.</text>
</comment>
<organism evidence="4 5">
    <name type="scientific">Skeletonema marinoi</name>
    <dbReference type="NCBI Taxonomy" id="267567"/>
    <lineage>
        <taxon>Eukaryota</taxon>
        <taxon>Sar</taxon>
        <taxon>Stramenopiles</taxon>
        <taxon>Ochrophyta</taxon>
        <taxon>Bacillariophyta</taxon>
        <taxon>Coscinodiscophyceae</taxon>
        <taxon>Thalassiosirophycidae</taxon>
        <taxon>Thalassiosirales</taxon>
        <taxon>Skeletonemataceae</taxon>
        <taxon>Skeletonema</taxon>
        <taxon>Skeletonema marinoi-dohrnii complex</taxon>
    </lineage>
</organism>
<dbReference type="SUPFAM" id="SSF52047">
    <property type="entry name" value="RNI-like"/>
    <property type="match status" value="2"/>
</dbReference>
<dbReference type="GO" id="GO:0005096">
    <property type="term" value="F:GTPase activator activity"/>
    <property type="evidence" value="ECO:0007669"/>
    <property type="project" value="UniProtKB-KW"/>
</dbReference>
<gene>
    <name evidence="4" type="ORF">QTG54_015251</name>
</gene>
<dbReference type="GO" id="GO:0005634">
    <property type="term" value="C:nucleus"/>
    <property type="evidence" value="ECO:0007669"/>
    <property type="project" value="TreeGrafter"/>
</dbReference>
<keyword evidence="2" id="KW-0433">Leucine-rich repeat</keyword>
<dbReference type="GO" id="GO:0048471">
    <property type="term" value="C:perinuclear region of cytoplasm"/>
    <property type="evidence" value="ECO:0007669"/>
    <property type="project" value="TreeGrafter"/>
</dbReference>
<dbReference type="Pfam" id="PF13516">
    <property type="entry name" value="LRR_6"/>
    <property type="match status" value="7"/>
</dbReference>
<dbReference type="PROSITE" id="PS51450">
    <property type="entry name" value="LRR"/>
    <property type="match status" value="2"/>
</dbReference>
<dbReference type="SMART" id="SM00368">
    <property type="entry name" value="LRR_RI"/>
    <property type="match status" value="12"/>
</dbReference>
<dbReference type="GO" id="GO:0006913">
    <property type="term" value="P:nucleocytoplasmic transport"/>
    <property type="evidence" value="ECO:0007669"/>
    <property type="project" value="TreeGrafter"/>
</dbReference>
<evidence type="ECO:0000313" key="5">
    <source>
        <dbReference type="Proteomes" id="UP001224775"/>
    </source>
</evidence>
<evidence type="ECO:0000256" key="1">
    <source>
        <dbReference type="ARBA" id="ARBA00022468"/>
    </source>
</evidence>
<dbReference type="GO" id="GO:0031267">
    <property type="term" value="F:small GTPase binding"/>
    <property type="evidence" value="ECO:0007669"/>
    <property type="project" value="TreeGrafter"/>
</dbReference>
<keyword evidence="5" id="KW-1185">Reference proteome</keyword>
<dbReference type="PANTHER" id="PTHR24113">
    <property type="entry name" value="RAN GTPASE-ACTIVATING PROTEIN 1"/>
    <property type="match status" value="1"/>
</dbReference>
<evidence type="ECO:0000313" key="4">
    <source>
        <dbReference type="EMBL" id="KAK1733993.1"/>
    </source>
</evidence>
<sequence length="670" mass="74871">MERRDFDYYEARARYVKLEDITSDENNAEILRRLRDHSLDMLTIAGYYGHGHFVVCEGDDFGWLGYFIGKSKCLGYLRIYSLGEGEGQNIEALIEGINRNRSIGSIYIRTDLGDVNFRNLTPFFRNNHRLAQLDLSFEVGLECAQSIAVTLSESQCQSLKKITIEDSNLSDEGLTGIATALRTYPHLSVLSLENNSIGLMGCIALGETMRGWETSNLKVLDLDGNNIGDQGLQALAAGITNTKLEELYLSGNLITAVGLRSLSEYFQSESCRLKILNVLTNAFGDEGAVALAEGLMGNESLTSLHLSEESVGLECAQSIAFVLDENRCQSLESLRFEDCNLGEDGFAVIATALRTYSQLEELHLQNNNIGLTGCTALADTLRGWGASNLKHLDLDGNGIDDQGLQTLAAGITNTKLEELFLSDNLITAVGLRSMSDYFQSESCCLKTLNVLRNDFGDEGAVALADILMGNKSLTSLHLSEESGITDVGWAAFSKLLCDPSSIKSTYHSNHIIKTIGEYEMPRTPFNIRRYLDLNELLDRRHAAIHKILKSHPDLDMEPFFQWKLKLLPAVINWFQSARSRMVANDLIGESIQRQRQNLQSRELSALYKFVRGMPALTVISYWQQQVINIQARRRRLDVEEETAWVRLGGRPRDEGNVEFIQIGAKRMRQE</sequence>
<dbReference type="EMBL" id="JATAAI010000042">
    <property type="protein sequence ID" value="KAK1733993.1"/>
    <property type="molecule type" value="Genomic_DNA"/>
</dbReference>
<accession>A0AAD9D5U2</accession>
<dbReference type="GO" id="GO:0005829">
    <property type="term" value="C:cytosol"/>
    <property type="evidence" value="ECO:0007669"/>
    <property type="project" value="TreeGrafter"/>
</dbReference>
<protein>
    <submittedName>
        <fullName evidence="4">Leucine-rich repeat protein</fullName>
    </submittedName>
</protein>
<evidence type="ECO:0000256" key="2">
    <source>
        <dbReference type="ARBA" id="ARBA00022614"/>
    </source>
</evidence>
<dbReference type="Gene3D" id="3.80.10.10">
    <property type="entry name" value="Ribonuclease Inhibitor"/>
    <property type="match status" value="3"/>
</dbReference>
<dbReference type="PANTHER" id="PTHR24113:SF12">
    <property type="entry name" value="RAN GTPASE-ACTIVATING PROTEIN 1"/>
    <property type="match status" value="1"/>
</dbReference>
<dbReference type="Proteomes" id="UP001224775">
    <property type="component" value="Unassembled WGS sequence"/>
</dbReference>
<dbReference type="AlphaFoldDB" id="A0AAD9D5U2"/>
<name>A0AAD9D5U2_9STRA</name>
<evidence type="ECO:0000256" key="3">
    <source>
        <dbReference type="ARBA" id="ARBA00022737"/>
    </source>
</evidence>
<dbReference type="SMART" id="SM00367">
    <property type="entry name" value="LRR_CC"/>
    <property type="match status" value="6"/>
</dbReference>
<keyword evidence="3" id="KW-0677">Repeat</keyword>
<dbReference type="InterPro" id="IPR027038">
    <property type="entry name" value="RanGap"/>
</dbReference>
<dbReference type="InterPro" id="IPR001611">
    <property type="entry name" value="Leu-rich_rpt"/>
</dbReference>
<proteinExistence type="predicted"/>